<evidence type="ECO:0000313" key="10">
    <source>
        <dbReference type="EMBL" id="TKA66417.1"/>
    </source>
</evidence>
<evidence type="ECO:0000256" key="9">
    <source>
        <dbReference type="SAM" id="Phobius"/>
    </source>
</evidence>
<sequence length="267" mass="29935">MLGRRHCQLFSVNTFDNNIIAPLGVSWSLDPVSELEQRRAVMTSSPKVAVYSLSDLKNTTDDALPNYLTSLKVAQNHNHTDVRLLLGYLAVVVSGVTFYFDYTLGFDKTKYWTAWAVAAYFVLNGLFTWWIWRVEKGIVFQGSVKGQKLLLYSRTEKHIPIYHLTARYTSPSAPSLWQEVQLQAPFTRWFTADGFFVAKPFQQWLASEIPPIGQADPGNVVEEIGRGDGSARAMNVQPGRVEEVLDALKDASGRMAGSQGARSRRKA</sequence>
<comment type="subcellular location">
    <subcellularLocation>
        <location evidence="1">Endoplasmic reticulum membrane</location>
        <topology evidence="1">Multi-pass membrane protein</topology>
    </subcellularLocation>
</comment>
<dbReference type="OrthoDB" id="29558at2759"/>
<evidence type="ECO:0000256" key="3">
    <source>
        <dbReference type="ARBA" id="ARBA00017057"/>
    </source>
</evidence>
<dbReference type="Proteomes" id="UP000308768">
    <property type="component" value="Unassembled WGS sequence"/>
</dbReference>
<dbReference type="InterPro" id="IPR009582">
    <property type="entry name" value="Spc2/SPCS2"/>
</dbReference>
<keyword evidence="6 9" id="KW-1133">Transmembrane helix</keyword>
<protein>
    <recommendedName>
        <fullName evidence="3">Signal peptidase complex subunit 2</fullName>
    </recommendedName>
</protein>
<dbReference type="GO" id="GO:0005787">
    <property type="term" value="C:signal peptidase complex"/>
    <property type="evidence" value="ECO:0007669"/>
    <property type="project" value="InterPro"/>
</dbReference>
<dbReference type="EMBL" id="NAJN01001023">
    <property type="protein sequence ID" value="TKA66417.1"/>
    <property type="molecule type" value="Genomic_DNA"/>
</dbReference>
<comment type="caution">
    <text evidence="10">The sequence shown here is derived from an EMBL/GenBank/DDBJ whole genome shotgun (WGS) entry which is preliminary data.</text>
</comment>
<dbReference type="PANTHER" id="PTHR13085">
    <property type="entry name" value="MICROSOMAL SIGNAL PEPTIDASE 25 KDA SUBUNIT"/>
    <property type="match status" value="1"/>
</dbReference>
<reference evidence="10 11" key="1">
    <citation type="submission" date="2017-03" db="EMBL/GenBank/DDBJ databases">
        <title>Genomes of endolithic fungi from Antarctica.</title>
        <authorList>
            <person name="Coleine C."/>
            <person name="Masonjones S."/>
            <person name="Stajich J.E."/>
        </authorList>
    </citation>
    <scope>NUCLEOTIDE SEQUENCE [LARGE SCALE GENOMIC DNA]</scope>
    <source>
        <strain evidence="10 11">CCFEE 5187</strain>
    </source>
</reference>
<evidence type="ECO:0000256" key="1">
    <source>
        <dbReference type="ARBA" id="ARBA00004477"/>
    </source>
</evidence>
<evidence type="ECO:0000313" key="11">
    <source>
        <dbReference type="Proteomes" id="UP000308768"/>
    </source>
</evidence>
<name>A0A4U0WTT9_9PEZI</name>
<dbReference type="Pfam" id="PF06703">
    <property type="entry name" value="SPC25"/>
    <property type="match status" value="1"/>
</dbReference>
<organism evidence="10 11">
    <name type="scientific">Cryomyces minteri</name>
    <dbReference type="NCBI Taxonomy" id="331657"/>
    <lineage>
        <taxon>Eukaryota</taxon>
        <taxon>Fungi</taxon>
        <taxon>Dikarya</taxon>
        <taxon>Ascomycota</taxon>
        <taxon>Pezizomycotina</taxon>
        <taxon>Dothideomycetes</taxon>
        <taxon>Dothideomycetes incertae sedis</taxon>
        <taxon>Cryomyces</taxon>
    </lineage>
</organism>
<feature type="transmembrane region" description="Helical" evidence="9">
    <location>
        <begin position="82"/>
        <end position="100"/>
    </location>
</feature>
<comment type="similarity">
    <text evidence="2">Belongs to the SPCS2 family.</text>
</comment>
<evidence type="ECO:0000256" key="2">
    <source>
        <dbReference type="ARBA" id="ARBA00007324"/>
    </source>
</evidence>
<proteinExistence type="inferred from homology"/>
<gene>
    <name evidence="10" type="ORF">B0A49_07237</name>
</gene>
<dbReference type="STRING" id="331657.A0A4U0WTT9"/>
<dbReference type="GO" id="GO:0045047">
    <property type="term" value="P:protein targeting to ER"/>
    <property type="evidence" value="ECO:0007669"/>
    <property type="project" value="TreeGrafter"/>
</dbReference>
<evidence type="ECO:0000256" key="4">
    <source>
        <dbReference type="ARBA" id="ARBA00022692"/>
    </source>
</evidence>
<keyword evidence="11" id="KW-1185">Reference proteome</keyword>
<dbReference type="GO" id="GO:0006465">
    <property type="term" value="P:signal peptide processing"/>
    <property type="evidence" value="ECO:0007669"/>
    <property type="project" value="InterPro"/>
</dbReference>
<dbReference type="PANTHER" id="PTHR13085:SF0">
    <property type="entry name" value="SIGNAL PEPTIDASE COMPLEX SUBUNIT 2"/>
    <property type="match status" value="1"/>
</dbReference>
<keyword evidence="7 9" id="KW-0472">Membrane</keyword>
<feature type="transmembrane region" description="Helical" evidence="9">
    <location>
        <begin position="112"/>
        <end position="132"/>
    </location>
</feature>
<comment type="function">
    <text evidence="8">Component of the signal peptidase complex (SPC) which catalyzes the cleavage of N-terminal signal sequences from nascent proteins as they are translocated into the lumen of the endoplasmic reticulum. Enhances the enzymatic activity of SPC and facilitates the interactions between different components of the translocation site.</text>
</comment>
<evidence type="ECO:0000256" key="5">
    <source>
        <dbReference type="ARBA" id="ARBA00022824"/>
    </source>
</evidence>
<accession>A0A4U0WTT9</accession>
<evidence type="ECO:0000256" key="6">
    <source>
        <dbReference type="ARBA" id="ARBA00022989"/>
    </source>
</evidence>
<keyword evidence="5" id="KW-0256">Endoplasmic reticulum</keyword>
<evidence type="ECO:0000256" key="7">
    <source>
        <dbReference type="ARBA" id="ARBA00023136"/>
    </source>
</evidence>
<keyword evidence="4 9" id="KW-0812">Transmembrane</keyword>
<dbReference type="AlphaFoldDB" id="A0A4U0WTT9"/>
<evidence type="ECO:0000256" key="8">
    <source>
        <dbReference type="ARBA" id="ARBA00045608"/>
    </source>
</evidence>